<dbReference type="InterPro" id="IPR028987">
    <property type="entry name" value="ATP_synth_B-like_membr_sf"/>
</dbReference>
<evidence type="ECO:0000256" key="8">
    <source>
        <dbReference type="ARBA" id="ARBA00022989"/>
    </source>
</evidence>
<feature type="compositionally biased region" description="Basic and acidic residues" evidence="16">
    <location>
        <begin position="71"/>
        <end position="104"/>
    </location>
</feature>
<evidence type="ECO:0000256" key="7">
    <source>
        <dbReference type="ARBA" id="ARBA00022781"/>
    </source>
</evidence>
<evidence type="ECO:0000313" key="17">
    <source>
        <dbReference type="EMBL" id="GAB36554.1"/>
    </source>
</evidence>
<keyword evidence="4 14" id="KW-1003">Cell membrane</keyword>
<dbReference type="RefSeq" id="WP_007240731.1">
    <property type="nucleotide sequence ID" value="NZ_BAFB01000227.1"/>
</dbReference>
<evidence type="ECO:0000256" key="15">
    <source>
        <dbReference type="RuleBase" id="RU003848"/>
    </source>
</evidence>
<comment type="subunit">
    <text evidence="13 14">F-type ATPases have 2 components, F(1) - the catalytic core - and F(0) - the membrane proton channel. F(1) has five subunits: alpha(3), beta(3), gamma(1), delta(1), epsilon(1). F(0) has three main subunits: a(1), b(2) and c(10-14). The alpha and beta chains form an alternating ring which encloses part of the gamma chain. F(1) is attached to F(0) by a central stalk formed by the gamma and epsilon chains, while a peripheral stalk is formed by the delta and b chains.</text>
</comment>
<feature type="region of interest" description="Disordered" evidence="16">
    <location>
        <begin position="142"/>
        <end position="167"/>
    </location>
</feature>
<evidence type="ECO:0000256" key="16">
    <source>
        <dbReference type="SAM" id="MobiDB-lite"/>
    </source>
</evidence>
<evidence type="ECO:0000256" key="4">
    <source>
        <dbReference type="ARBA" id="ARBA00022475"/>
    </source>
</evidence>
<evidence type="ECO:0000256" key="13">
    <source>
        <dbReference type="ARBA" id="ARBA00025830"/>
    </source>
</evidence>
<feature type="region of interest" description="Disordered" evidence="16">
    <location>
        <begin position="71"/>
        <end position="105"/>
    </location>
</feature>
<gene>
    <name evidence="14 17" type="primary">atpF</name>
    <name evidence="17" type="ORF">GOOTI_227_00210</name>
</gene>
<accession>H5TSU6</accession>
<dbReference type="Proteomes" id="UP000005038">
    <property type="component" value="Unassembled WGS sequence"/>
</dbReference>
<dbReference type="SUPFAM" id="SSF81573">
    <property type="entry name" value="F1F0 ATP synthase subunit B, membrane domain"/>
    <property type="match status" value="1"/>
</dbReference>
<keyword evidence="11 14" id="KW-0066">ATP synthesis</keyword>
<dbReference type="PANTHER" id="PTHR33445:SF1">
    <property type="entry name" value="ATP SYNTHASE SUBUNIT B"/>
    <property type="match status" value="1"/>
</dbReference>
<evidence type="ECO:0000256" key="11">
    <source>
        <dbReference type="ARBA" id="ARBA00023310"/>
    </source>
</evidence>
<evidence type="ECO:0000256" key="1">
    <source>
        <dbReference type="ARBA" id="ARBA00004162"/>
    </source>
</evidence>
<dbReference type="GO" id="GO:0046933">
    <property type="term" value="F:proton-transporting ATP synthase activity, rotational mechanism"/>
    <property type="evidence" value="ECO:0007669"/>
    <property type="project" value="UniProtKB-UniRule"/>
</dbReference>
<keyword evidence="10 14" id="KW-0472">Membrane</keyword>
<dbReference type="NCBIfam" id="NF004412">
    <property type="entry name" value="PRK05759.1-3"/>
    <property type="match status" value="1"/>
</dbReference>
<proteinExistence type="inferred from homology"/>
<evidence type="ECO:0000313" key="18">
    <source>
        <dbReference type="Proteomes" id="UP000005038"/>
    </source>
</evidence>
<evidence type="ECO:0000256" key="6">
    <source>
        <dbReference type="ARBA" id="ARBA00022692"/>
    </source>
</evidence>
<dbReference type="HAMAP" id="MF_01398">
    <property type="entry name" value="ATP_synth_b_bprime"/>
    <property type="match status" value="1"/>
</dbReference>
<evidence type="ECO:0000256" key="2">
    <source>
        <dbReference type="ARBA" id="ARBA00005513"/>
    </source>
</evidence>
<dbReference type="GO" id="GO:0005886">
    <property type="term" value="C:plasma membrane"/>
    <property type="evidence" value="ECO:0007669"/>
    <property type="project" value="UniProtKB-SubCell"/>
</dbReference>
<dbReference type="NCBIfam" id="TIGR01144">
    <property type="entry name" value="ATP_synt_b"/>
    <property type="match status" value="1"/>
</dbReference>
<comment type="function">
    <text evidence="12 14">F(1)F(0) ATP synthase produces ATP from ADP in the presence of a proton or sodium gradient. F-type ATPases consist of two structural domains, F(1) containing the extramembraneous catalytic core and F(0) containing the membrane proton channel, linked together by a central stalk and a peripheral stalk. During catalysis, ATP synthesis in the catalytic domain of F(1) is coupled via a rotary mechanism of the central stalk subunits to proton translocation.</text>
</comment>
<feature type="compositionally biased region" description="Low complexity" evidence="16">
    <location>
        <begin position="153"/>
        <end position="167"/>
    </location>
</feature>
<dbReference type="CDD" id="cd06503">
    <property type="entry name" value="ATP-synt_Fo_b"/>
    <property type="match status" value="1"/>
</dbReference>
<evidence type="ECO:0000256" key="9">
    <source>
        <dbReference type="ARBA" id="ARBA00023065"/>
    </source>
</evidence>
<comment type="caution">
    <text evidence="17">The sequence shown here is derived from an EMBL/GenBank/DDBJ whole genome shotgun (WGS) entry which is preliminary data.</text>
</comment>
<dbReference type="STRING" id="1108044.GOOTI_227_00210"/>
<protein>
    <recommendedName>
        <fullName evidence="14">ATP synthase subunit b</fullName>
    </recommendedName>
    <alternativeName>
        <fullName evidence="14">ATP synthase F(0) sector subunit b</fullName>
    </alternativeName>
    <alternativeName>
        <fullName evidence="14">ATPase subunit I</fullName>
    </alternativeName>
    <alternativeName>
        <fullName evidence="14">F-type ATPase subunit b</fullName>
        <shortName evidence="14">F-ATPase subunit b</shortName>
    </alternativeName>
</protein>
<dbReference type="Pfam" id="PF00430">
    <property type="entry name" value="ATP-synt_B"/>
    <property type="match status" value="1"/>
</dbReference>
<comment type="function">
    <text evidence="14">Component of the F(0) channel, it forms part of the peripheral stalk, linking F(1) to F(0).</text>
</comment>
<sequence length="167" mass="17909">MNLAAENFLIPNGTFFACLLIFVIVLVVIRAWVVPPIVKVLDERQARVAKTAEDNNAAAESYEEADREYQARMKDARADATGIRDEARAKGNEELSEAKRRATDEADAALATISADLKVEADKAVTEAKRDVDSLSQTLADRVLGKQGAGVQSSGAATASAETETVK</sequence>
<reference evidence="17" key="1">
    <citation type="submission" date="2012-02" db="EMBL/GenBank/DDBJ databases">
        <title>Whole genome shotgun sequence of Gordonia otitidis NBRC 100426.</title>
        <authorList>
            <person name="Yoshida I."/>
            <person name="Hosoyama A."/>
            <person name="Tsuchikane K."/>
            <person name="Katsumata H."/>
            <person name="Yamazaki S."/>
            <person name="Fujita N."/>
        </authorList>
    </citation>
    <scope>NUCLEOTIDE SEQUENCE [LARGE SCALE GENOMIC DNA]</scope>
    <source>
        <strain evidence="17">NBRC 100426</strain>
    </source>
</reference>
<dbReference type="GO" id="GO:0046961">
    <property type="term" value="F:proton-transporting ATPase activity, rotational mechanism"/>
    <property type="evidence" value="ECO:0007669"/>
    <property type="project" value="TreeGrafter"/>
</dbReference>
<comment type="similarity">
    <text evidence="2 14 15">Belongs to the ATPase B chain family.</text>
</comment>
<keyword evidence="8 14" id="KW-1133">Transmembrane helix</keyword>
<dbReference type="InterPro" id="IPR002146">
    <property type="entry name" value="ATP_synth_b/b'su_bac/chlpt"/>
</dbReference>
<keyword evidence="7 14" id="KW-0375">Hydrogen ion transport</keyword>
<dbReference type="InterPro" id="IPR005864">
    <property type="entry name" value="ATP_synth_F0_bsu_bac"/>
</dbReference>
<keyword evidence="18" id="KW-1185">Reference proteome</keyword>
<dbReference type="InterPro" id="IPR050059">
    <property type="entry name" value="ATP_synthase_B_chain"/>
</dbReference>
<evidence type="ECO:0000256" key="14">
    <source>
        <dbReference type="HAMAP-Rule" id="MF_01398"/>
    </source>
</evidence>
<evidence type="ECO:0000256" key="5">
    <source>
        <dbReference type="ARBA" id="ARBA00022547"/>
    </source>
</evidence>
<keyword evidence="5 14" id="KW-0138">CF(0)</keyword>
<dbReference type="OrthoDB" id="5242917at2"/>
<dbReference type="PANTHER" id="PTHR33445">
    <property type="entry name" value="ATP SYNTHASE SUBUNIT B', CHLOROPLASTIC"/>
    <property type="match status" value="1"/>
</dbReference>
<keyword evidence="9 14" id="KW-0406">Ion transport</keyword>
<comment type="subcellular location">
    <subcellularLocation>
        <location evidence="1 14">Cell membrane</location>
        <topology evidence="1 14">Single-pass membrane protein</topology>
    </subcellularLocation>
</comment>
<feature type="transmembrane region" description="Helical" evidence="14">
    <location>
        <begin position="12"/>
        <end position="33"/>
    </location>
</feature>
<evidence type="ECO:0000256" key="10">
    <source>
        <dbReference type="ARBA" id="ARBA00023136"/>
    </source>
</evidence>
<organism evidence="17 18">
    <name type="scientific">Gordonia otitidis (strain DSM 44809 / CCUG 52243 / JCM 12355 / NBRC 100426 / IFM 10032)</name>
    <dbReference type="NCBI Taxonomy" id="1108044"/>
    <lineage>
        <taxon>Bacteria</taxon>
        <taxon>Bacillati</taxon>
        <taxon>Actinomycetota</taxon>
        <taxon>Actinomycetes</taxon>
        <taxon>Mycobacteriales</taxon>
        <taxon>Gordoniaceae</taxon>
        <taxon>Gordonia</taxon>
    </lineage>
</organism>
<name>H5TSU6_GORO1</name>
<evidence type="ECO:0000256" key="3">
    <source>
        <dbReference type="ARBA" id="ARBA00022448"/>
    </source>
</evidence>
<evidence type="ECO:0000256" key="12">
    <source>
        <dbReference type="ARBA" id="ARBA00025198"/>
    </source>
</evidence>
<dbReference type="AlphaFoldDB" id="H5TSU6"/>
<keyword evidence="3 14" id="KW-0813">Transport</keyword>
<dbReference type="EMBL" id="BAFB01000227">
    <property type="protein sequence ID" value="GAB36554.1"/>
    <property type="molecule type" value="Genomic_DNA"/>
</dbReference>
<dbReference type="GO" id="GO:0045259">
    <property type="term" value="C:proton-transporting ATP synthase complex"/>
    <property type="evidence" value="ECO:0007669"/>
    <property type="project" value="UniProtKB-KW"/>
</dbReference>
<keyword evidence="6 14" id="KW-0812">Transmembrane</keyword>